<evidence type="ECO:0000313" key="8">
    <source>
        <dbReference type="Proteomes" id="UP000076858"/>
    </source>
</evidence>
<feature type="domain" description="Prokaryotic-type class I peptide chain release factors" evidence="6">
    <location>
        <begin position="35"/>
        <end position="128"/>
    </location>
</feature>
<dbReference type="InterPro" id="IPR000352">
    <property type="entry name" value="Pep_chain_release_fac_I"/>
</dbReference>
<dbReference type="SUPFAM" id="SSF75620">
    <property type="entry name" value="Release factor"/>
    <property type="match status" value="1"/>
</dbReference>
<comment type="subcellular location">
    <subcellularLocation>
        <location evidence="1">Mitochondrion</location>
    </subcellularLocation>
</comment>
<reference evidence="7 8" key="1">
    <citation type="submission" date="2016-03" db="EMBL/GenBank/DDBJ databases">
        <title>EvidentialGene: Evidence-directed Construction of Genes on Genomes.</title>
        <authorList>
            <person name="Gilbert D.G."/>
            <person name="Choi J.-H."/>
            <person name="Mockaitis K."/>
            <person name="Colbourne J."/>
            <person name="Pfrender M."/>
        </authorList>
    </citation>
    <scope>NUCLEOTIDE SEQUENCE [LARGE SCALE GENOMIC DNA]</scope>
    <source>
        <strain evidence="7 8">Xinb3</strain>
        <tissue evidence="7">Complete organism</tissue>
    </source>
</reference>
<sequence length="142" mass="16409">MIQLFARLLQPSVRKMHPFIYQCKHTFDHSKVPLLNTEDLEEEFVRGSGPGGQAVNKTSNAVILRHKPSGLIVKCHQTRSLARNRELAREILTQKLDQIINGENSLEAQKQRVLKIKSKESSRRSEKLKELKEKWKKQEGIN</sequence>
<dbReference type="GO" id="GO:0003747">
    <property type="term" value="F:translation release factor activity"/>
    <property type="evidence" value="ECO:0007669"/>
    <property type="project" value="InterPro"/>
</dbReference>
<dbReference type="EMBL" id="LRGB01002568">
    <property type="protein sequence ID" value="KZS07130.1"/>
    <property type="molecule type" value="Genomic_DNA"/>
</dbReference>
<dbReference type="Gene3D" id="3.30.160.20">
    <property type="match status" value="1"/>
</dbReference>
<gene>
    <name evidence="7" type="ORF">APZ42_029293</name>
</gene>
<keyword evidence="8" id="KW-1185">Reference proteome</keyword>
<comment type="similarity">
    <text evidence="2">Belongs to the prokaryotic/mitochondrial release factor family.</text>
</comment>
<organism evidence="7 8">
    <name type="scientific">Daphnia magna</name>
    <dbReference type="NCBI Taxonomy" id="35525"/>
    <lineage>
        <taxon>Eukaryota</taxon>
        <taxon>Metazoa</taxon>
        <taxon>Ecdysozoa</taxon>
        <taxon>Arthropoda</taxon>
        <taxon>Crustacea</taxon>
        <taxon>Branchiopoda</taxon>
        <taxon>Diplostraca</taxon>
        <taxon>Cladocera</taxon>
        <taxon>Anomopoda</taxon>
        <taxon>Daphniidae</taxon>
        <taxon>Daphnia</taxon>
    </lineage>
</organism>
<dbReference type="PANTHER" id="PTHR46203:SF1">
    <property type="entry name" value="MITOCHONDRIAL TRANSLATION RELEASE FACTOR IN RESCUE"/>
    <property type="match status" value="1"/>
</dbReference>
<evidence type="ECO:0000259" key="6">
    <source>
        <dbReference type="Pfam" id="PF00472"/>
    </source>
</evidence>
<proteinExistence type="inferred from homology"/>
<comment type="caution">
    <text evidence="7">The sequence shown here is derived from an EMBL/GenBank/DDBJ whole genome shotgun (WGS) entry which is preliminary data.</text>
</comment>
<dbReference type="Proteomes" id="UP000076858">
    <property type="component" value="Unassembled WGS sequence"/>
</dbReference>
<dbReference type="AlphaFoldDB" id="A0A164PTN5"/>
<keyword evidence="3" id="KW-0809">Transit peptide</keyword>
<feature type="region of interest" description="Disordered" evidence="5">
    <location>
        <begin position="113"/>
        <end position="142"/>
    </location>
</feature>
<dbReference type="PANTHER" id="PTHR46203">
    <property type="entry name" value="PROBABLE PEPTIDE CHAIN RELEASE FACTOR C12ORF65"/>
    <property type="match status" value="1"/>
</dbReference>
<evidence type="ECO:0000256" key="2">
    <source>
        <dbReference type="ARBA" id="ARBA00010835"/>
    </source>
</evidence>
<name>A0A164PTN5_9CRUS</name>
<protein>
    <recommendedName>
        <fullName evidence="6">Prokaryotic-type class I peptide chain release factors domain-containing protein</fullName>
    </recommendedName>
</protein>
<evidence type="ECO:0000256" key="1">
    <source>
        <dbReference type="ARBA" id="ARBA00004173"/>
    </source>
</evidence>
<feature type="compositionally biased region" description="Basic and acidic residues" evidence="5">
    <location>
        <begin position="117"/>
        <end position="142"/>
    </location>
</feature>
<evidence type="ECO:0000256" key="5">
    <source>
        <dbReference type="SAM" id="MobiDB-lite"/>
    </source>
</evidence>
<dbReference type="STRING" id="35525.A0A164PTN5"/>
<keyword evidence="4" id="KW-0496">Mitochondrion</keyword>
<evidence type="ECO:0000256" key="3">
    <source>
        <dbReference type="ARBA" id="ARBA00022946"/>
    </source>
</evidence>
<evidence type="ECO:0000256" key="4">
    <source>
        <dbReference type="ARBA" id="ARBA00023128"/>
    </source>
</evidence>
<dbReference type="Pfam" id="PF00472">
    <property type="entry name" value="RF-1"/>
    <property type="match status" value="1"/>
</dbReference>
<accession>A0A164PTN5</accession>
<evidence type="ECO:0000313" key="7">
    <source>
        <dbReference type="EMBL" id="KZS07130.1"/>
    </source>
</evidence>
<dbReference type="InterPro" id="IPR052405">
    <property type="entry name" value="Mito_Transl_Release_Factor"/>
</dbReference>
<dbReference type="GO" id="GO:0005739">
    <property type="term" value="C:mitochondrion"/>
    <property type="evidence" value="ECO:0007669"/>
    <property type="project" value="UniProtKB-SubCell"/>
</dbReference>
<dbReference type="InterPro" id="IPR045853">
    <property type="entry name" value="Pep_chain_release_fac_I_sf"/>
</dbReference>